<evidence type="ECO:0000256" key="1">
    <source>
        <dbReference type="SAM" id="MobiDB-lite"/>
    </source>
</evidence>
<protein>
    <submittedName>
        <fullName evidence="2">Single-stranded DNA-binding protein</fullName>
    </submittedName>
</protein>
<dbReference type="OrthoDB" id="31795at10239"/>
<organism evidence="2 3">
    <name type="scientific">Paenibacillus phage Tripp</name>
    <dbReference type="NCBI Taxonomy" id="1718161"/>
    <lineage>
        <taxon>Viruses</taxon>
        <taxon>Duplodnaviria</taxon>
        <taxon>Heunggongvirae</taxon>
        <taxon>Uroviricota</taxon>
        <taxon>Caudoviricetes</taxon>
        <taxon>Halcyonevirus</taxon>
        <taxon>Halcyonevirus tripp</taxon>
    </lineage>
</organism>
<feature type="compositionally biased region" description="Basic and acidic residues" evidence="1">
    <location>
        <begin position="1"/>
        <end position="15"/>
    </location>
</feature>
<proteinExistence type="predicted"/>
<dbReference type="Proteomes" id="UP000204254">
    <property type="component" value="Segment"/>
</dbReference>
<keyword evidence="3" id="KW-1185">Reference proteome</keyword>
<evidence type="ECO:0000313" key="3">
    <source>
        <dbReference type="Proteomes" id="UP000204254"/>
    </source>
</evidence>
<keyword evidence="2" id="KW-0238">DNA-binding</keyword>
<gene>
    <name evidence="2" type="ORF">TRIPP_57</name>
</gene>
<feature type="region of interest" description="Disordered" evidence="1">
    <location>
        <begin position="1"/>
        <end position="22"/>
    </location>
</feature>
<dbReference type="GO" id="GO:0003677">
    <property type="term" value="F:DNA binding"/>
    <property type="evidence" value="ECO:0007669"/>
    <property type="project" value="UniProtKB-KW"/>
</dbReference>
<reference evidence="2 3" key="1">
    <citation type="journal article" date="2016" name="Genome Announc.">
        <title>Paenibacillus larvae Phage Tripp Genome Has 378-Base-Pair Terminal Repeats.</title>
        <authorList>
            <person name="Abraham J."/>
            <person name="Bousquet A.C."/>
            <person name="Bruff E."/>
            <person name="Carson N."/>
            <person name="Clark A."/>
            <person name="Connell A."/>
            <person name="Davis Z."/>
            <person name="Dums J."/>
            <person name="Everington C."/>
            <person name="Groth A."/>
            <person name="Hawes N."/>
            <person name="McArthur N."/>
            <person name="McKenney C."/>
            <person name="Oufkir A."/>
            <person name="Pearce B."/>
            <person name="Rampal S."/>
            <person name="Rozier H."/>
            <person name="Schaff J."/>
            <person name="Slehria T."/>
            <person name="Carson S."/>
            <person name="Miller E.S."/>
        </authorList>
    </citation>
    <scope>NUCLEOTIDE SEQUENCE [LARGE SCALE GENOMIC DNA]</scope>
</reference>
<sequence length="245" mass="28353">MGVREWLKEREEERKKRANGGNDGLPEGITRYVRLGSELADGKMFALLAGPDDWYFYHVHEDGDFATRTTFIKKHTCLHSPKDVGADFGEFAKRNPSVCLSCRANAKRKLYFMVPVYDFEYRTWRILDLKEFHAMNLIDDYDKLEKAAKKFAKDYTLVGDVVLIQKTSDGKSYSLTSADIDEEILEEAQKFIGTDEIKYAELANFRDEEDIRKILEETADVDDSKIDMSALRERFTEPDDVDPKF</sequence>
<dbReference type="KEGG" id="vg:26637015"/>
<dbReference type="EMBL" id="KT755656">
    <property type="protein sequence ID" value="ALH46430.1"/>
    <property type="molecule type" value="Genomic_DNA"/>
</dbReference>
<accession>A0A0N9SJW5</accession>
<name>A0A0N9SJW5_9CAUD</name>
<dbReference type="RefSeq" id="YP_009210577.1">
    <property type="nucleotide sequence ID" value="NC_028930.1"/>
</dbReference>
<evidence type="ECO:0000313" key="2">
    <source>
        <dbReference type="EMBL" id="ALH46430.1"/>
    </source>
</evidence>
<dbReference type="GeneID" id="26637015"/>